<keyword evidence="2" id="KW-0963">Cytoplasm</keyword>
<protein>
    <recommendedName>
        <fullName evidence="5">Hemerythrin-like domain-containing protein</fullName>
    </recommendedName>
</protein>
<dbReference type="GO" id="GO:0046872">
    <property type="term" value="F:metal ion binding"/>
    <property type="evidence" value="ECO:0007669"/>
    <property type="project" value="UniProtKB-KW"/>
</dbReference>
<feature type="domain" description="Hemerythrin-like" evidence="5">
    <location>
        <begin position="107"/>
        <end position="233"/>
    </location>
</feature>
<keyword evidence="3" id="KW-0479">Metal-binding</keyword>
<accession>A0A2N3IDD3</accession>
<organism evidence="6 7">
    <name type="scientific">Labilibaculum manganireducens</name>
    <dbReference type="NCBI Taxonomy" id="1940525"/>
    <lineage>
        <taxon>Bacteria</taxon>
        <taxon>Pseudomonadati</taxon>
        <taxon>Bacteroidota</taxon>
        <taxon>Bacteroidia</taxon>
        <taxon>Marinilabiliales</taxon>
        <taxon>Marinifilaceae</taxon>
        <taxon>Labilibaculum</taxon>
    </lineage>
</organism>
<reference evidence="6 7" key="1">
    <citation type="journal article" date="2017" name="Front. Microbiol.">
        <title>Labilibaculum manganireducens gen. nov., sp. nov. and Labilibaculum filiforme sp. nov., Novel Bacteroidetes Isolated from Subsurface Sediments of the Baltic Sea.</title>
        <authorList>
            <person name="Vandieken V."/>
            <person name="Marshall I.P."/>
            <person name="Niemann H."/>
            <person name="Engelen B."/>
            <person name="Cypionka H."/>
        </authorList>
    </citation>
    <scope>NUCLEOTIDE SEQUENCE [LARGE SCALE GENOMIC DNA]</scope>
    <source>
        <strain evidence="6 7">59.10-2M</strain>
    </source>
</reference>
<keyword evidence="4" id="KW-0408">Iron</keyword>
<dbReference type="AlphaFoldDB" id="A0A2N3IDD3"/>
<dbReference type="InterPro" id="IPR019903">
    <property type="entry name" value="RIC_family"/>
</dbReference>
<evidence type="ECO:0000256" key="2">
    <source>
        <dbReference type="ARBA" id="ARBA00022490"/>
    </source>
</evidence>
<evidence type="ECO:0000313" key="7">
    <source>
        <dbReference type="Proteomes" id="UP000233618"/>
    </source>
</evidence>
<proteinExistence type="predicted"/>
<comment type="subcellular location">
    <subcellularLocation>
        <location evidence="1">Cytoplasm</location>
    </subcellularLocation>
</comment>
<comment type="caution">
    <text evidence="6">The sequence shown here is derived from an EMBL/GenBank/DDBJ whole genome shotgun (WGS) entry which is preliminary data.</text>
</comment>
<dbReference type="GO" id="GO:0005737">
    <property type="term" value="C:cytoplasm"/>
    <property type="evidence" value="ECO:0007669"/>
    <property type="project" value="UniProtKB-SubCell"/>
</dbReference>
<evidence type="ECO:0000313" key="6">
    <source>
        <dbReference type="EMBL" id="PKQ68374.1"/>
    </source>
</evidence>
<evidence type="ECO:0000256" key="4">
    <source>
        <dbReference type="ARBA" id="ARBA00023004"/>
    </source>
</evidence>
<dbReference type="Pfam" id="PF01814">
    <property type="entry name" value="Hemerythrin"/>
    <property type="match status" value="1"/>
</dbReference>
<evidence type="ECO:0000256" key="1">
    <source>
        <dbReference type="ARBA" id="ARBA00004496"/>
    </source>
</evidence>
<dbReference type="InterPro" id="IPR012312">
    <property type="entry name" value="Hemerythrin-like"/>
</dbReference>
<sequence>MVAFTKNSKMAEVILRDYQLLPIISRFGIKLGFGNKSIEEICTDRNVDLPFFLEILNSYHSIDYFPKNHLCDFNADVMVSYLTNTHSYYLNSKVPHIELFIDRMDQAAQFENSRNVALLKQFFNEYKIDIEHHFSEEEKNVFPYILALEKALKSNNCSPQLLKKIKREPIEIYERNHESLEVKLADMKNLIIRFLPPLNCEDDCEHLLTELFQLECDIEDHTRMEEKVLIPKVKMLERKVLEYYGV</sequence>
<name>A0A2N3IDD3_9BACT</name>
<dbReference type="Proteomes" id="UP000233618">
    <property type="component" value="Unassembled WGS sequence"/>
</dbReference>
<evidence type="ECO:0000256" key="3">
    <source>
        <dbReference type="ARBA" id="ARBA00022723"/>
    </source>
</evidence>
<dbReference type="Gene3D" id="1.20.120.520">
    <property type="entry name" value="nmb1532 protein domain like"/>
    <property type="match status" value="1"/>
</dbReference>
<gene>
    <name evidence="6" type="ORF">BZG01_03920</name>
</gene>
<keyword evidence="7" id="KW-1185">Reference proteome</keyword>
<evidence type="ECO:0000259" key="5">
    <source>
        <dbReference type="Pfam" id="PF01814"/>
    </source>
</evidence>
<dbReference type="EMBL" id="MVDE01000004">
    <property type="protein sequence ID" value="PKQ68374.1"/>
    <property type="molecule type" value="Genomic_DNA"/>
</dbReference>
<dbReference type="PANTHER" id="PTHR36438">
    <property type="entry name" value="IRON-SULFUR CLUSTER REPAIR PROTEIN YTFE"/>
    <property type="match status" value="1"/>
</dbReference>
<dbReference type="PANTHER" id="PTHR36438:SF1">
    <property type="entry name" value="IRON-SULFUR CLUSTER REPAIR PROTEIN YTFE"/>
    <property type="match status" value="1"/>
</dbReference>